<dbReference type="EMBL" id="JAAARO010000023">
    <property type="protein sequence ID" value="KAF5725454.1"/>
    <property type="molecule type" value="Genomic_DNA"/>
</dbReference>
<dbReference type="Proteomes" id="UP000593562">
    <property type="component" value="Unassembled WGS sequence"/>
</dbReference>
<keyword evidence="2" id="KW-1185">Reference proteome</keyword>
<sequence>MESYPRLNWIKEVTCHIHQGLIRHDPYLTRFNDTIGEVIEDIQKLTAKLEGLKEANCLVKWVLNPHFVRIPPSPLNQISRLPWSPRNC</sequence>
<organism evidence="1 2">
    <name type="scientific">Tripterygium wilfordii</name>
    <name type="common">Thunder God vine</name>
    <dbReference type="NCBI Taxonomy" id="458696"/>
    <lineage>
        <taxon>Eukaryota</taxon>
        <taxon>Viridiplantae</taxon>
        <taxon>Streptophyta</taxon>
        <taxon>Embryophyta</taxon>
        <taxon>Tracheophyta</taxon>
        <taxon>Spermatophyta</taxon>
        <taxon>Magnoliopsida</taxon>
        <taxon>eudicotyledons</taxon>
        <taxon>Gunneridae</taxon>
        <taxon>Pentapetalae</taxon>
        <taxon>rosids</taxon>
        <taxon>fabids</taxon>
        <taxon>Celastrales</taxon>
        <taxon>Celastraceae</taxon>
        <taxon>Tripterygium</taxon>
    </lineage>
</organism>
<evidence type="ECO:0000313" key="1">
    <source>
        <dbReference type="EMBL" id="KAF5725454.1"/>
    </source>
</evidence>
<proteinExistence type="predicted"/>
<name>A0A7J7BU96_TRIWF</name>
<reference evidence="1 2" key="1">
    <citation type="journal article" date="2020" name="Nat. Commun.">
        <title>Genome of Tripterygium wilfordii and identification of cytochrome P450 involved in triptolide biosynthesis.</title>
        <authorList>
            <person name="Tu L."/>
            <person name="Su P."/>
            <person name="Zhang Z."/>
            <person name="Gao L."/>
            <person name="Wang J."/>
            <person name="Hu T."/>
            <person name="Zhou J."/>
            <person name="Zhang Y."/>
            <person name="Zhao Y."/>
            <person name="Liu Y."/>
            <person name="Song Y."/>
            <person name="Tong Y."/>
            <person name="Lu Y."/>
            <person name="Yang J."/>
            <person name="Xu C."/>
            <person name="Jia M."/>
            <person name="Peters R.J."/>
            <person name="Huang L."/>
            <person name="Gao W."/>
        </authorList>
    </citation>
    <scope>NUCLEOTIDE SEQUENCE [LARGE SCALE GENOMIC DNA]</scope>
    <source>
        <strain evidence="2">cv. XIE 37</strain>
        <tissue evidence="1">Leaf</tissue>
    </source>
</reference>
<evidence type="ECO:0000313" key="2">
    <source>
        <dbReference type="Proteomes" id="UP000593562"/>
    </source>
</evidence>
<dbReference type="AlphaFoldDB" id="A0A7J7BU96"/>
<dbReference type="InParanoid" id="A0A7J7BU96"/>
<protein>
    <submittedName>
        <fullName evidence="1">Uncharacterized protein</fullName>
    </submittedName>
</protein>
<comment type="caution">
    <text evidence="1">The sequence shown here is derived from an EMBL/GenBank/DDBJ whole genome shotgun (WGS) entry which is preliminary data.</text>
</comment>
<gene>
    <name evidence="1" type="ORF">HS088_TW23G00176</name>
</gene>
<accession>A0A7J7BU96</accession>